<dbReference type="InterPro" id="IPR001878">
    <property type="entry name" value="Znf_CCHC"/>
</dbReference>
<feature type="domain" description="CCHC-type" evidence="2">
    <location>
        <begin position="70"/>
        <end position="86"/>
    </location>
</feature>
<dbReference type="Proteomes" id="UP000054928">
    <property type="component" value="Unassembled WGS sequence"/>
</dbReference>
<evidence type="ECO:0000256" key="1">
    <source>
        <dbReference type="SAM" id="MobiDB-lite"/>
    </source>
</evidence>
<feature type="compositionally biased region" description="Polar residues" evidence="1">
    <location>
        <begin position="111"/>
        <end position="121"/>
    </location>
</feature>
<evidence type="ECO:0000259" key="2">
    <source>
        <dbReference type="SMART" id="SM00343"/>
    </source>
</evidence>
<dbReference type="Pfam" id="PF00098">
    <property type="entry name" value="zf-CCHC"/>
    <property type="match status" value="1"/>
</dbReference>
<name>A0A0P1AGA3_PLAHL</name>
<protein>
    <submittedName>
        <fullName evidence="3">Zinc finger, CCHC-type</fullName>
    </submittedName>
</protein>
<dbReference type="InterPro" id="IPR036875">
    <property type="entry name" value="Znf_CCHC_sf"/>
</dbReference>
<accession>A0A0P1AGA3</accession>
<sequence>MDFGRRLNKRLKISHSAAREIVPLIQVVANGSSKEAAQVLAISNKMGKMGARKSAWRWSTKPKHDRKNKTCHRCNGIGHFQADCTVIIDGVAGPGAAATSGGNTGTKAGTQRRQQCSNYTSRGGEVRANRRGVVEDEQGVAAGVAMVSPMMAVPDTKNEDDNTGSNVHLTGDRSLFVHLEEIQPESIVADVVIVTAATLTRASGICRIMIITQVGNTEAEVFLDNELYVEGASHGLFSMHLSITKQKLEISYDRAASTFSAYKNEEQVIFADPRENIWVFEAKHIADAPRRPGLPRVIVNYTIADGVATLEQ</sequence>
<dbReference type="SMART" id="SM00343">
    <property type="entry name" value="ZnF_C2HC"/>
    <property type="match status" value="1"/>
</dbReference>
<proteinExistence type="predicted"/>
<feature type="compositionally biased region" description="Low complexity" evidence="1">
    <location>
        <begin position="97"/>
        <end position="109"/>
    </location>
</feature>
<dbReference type="OrthoDB" id="127529at2759"/>
<reference evidence="4" key="1">
    <citation type="submission" date="2014-09" db="EMBL/GenBank/DDBJ databases">
        <authorList>
            <person name="Sharma Rahul"/>
            <person name="Thines Marco"/>
        </authorList>
    </citation>
    <scope>NUCLEOTIDE SEQUENCE [LARGE SCALE GENOMIC DNA]</scope>
</reference>
<dbReference type="RefSeq" id="XP_024576519.1">
    <property type="nucleotide sequence ID" value="XM_024725776.1"/>
</dbReference>
<dbReference type="GO" id="GO:0008270">
    <property type="term" value="F:zinc ion binding"/>
    <property type="evidence" value="ECO:0007669"/>
    <property type="project" value="InterPro"/>
</dbReference>
<feature type="region of interest" description="Disordered" evidence="1">
    <location>
        <begin position="97"/>
        <end position="124"/>
    </location>
</feature>
<dbReference type="STRING" id="4781.A0A0P1AGA3"/>
<organism evidence="3 4">
    <name type="scientific">Plasmopara halstedii</name>
    <name type="common">Downy mildew of sunflower</name>
    <dbReference type="NCBI Taxonomy" id="4781"/>
    <lineage>
        <taxon>Eukaryota</taxon>
        <taxon>Sar</taxon>
        <taxon>Stramenopiles</taxon>
        <taxon>Oomycota</taxon>
        <taxon>Peronosporomycetes</taxon>
        <taxon>Peronosporales</taxon>
        <taxon>Peronosporaceae</taxon>
        <taxon>Plasmopara</taxon>
    </lineage>
</organism>
<evidence type="ECO:0000313" key="4">
    <source>
        <dbReference type="Proteomes" id="UP000054928"/>
    </source>
</evidence>
<keyword evidence="4" id="KW-1185">Reference proteome</keyword>
<dbReference type="GO" id="GO:0003676">
    <property type="term" value="F:nucleic acid binding"/>
    <property type="evidence" value="ECO:0007669"/>
    <property type="project" value="InterPro"/>
</dbReference>
<dbReference type="SUPFAM" id="SSF57756">
    <property type="entry name" value="Retrovirus zinc finger-like domains"/>
    <property type="match status" value="1"/>
</dbReference>
<dbReference type="GeneID" id="36405419"/>
<dbReference type="EMBL" id="CCYD01000468">
    <property type="protein sequence ID" value="CEG40150.1"/>
    <property type="molecule type" value="Genomic_DNA"/>
</dbReference>
<evidence type="ECO:0000313" key="3">
    <source>
        <dbReference type="EMBL" id="CEG40150.1"/>
    </source>
</evidence>
<dbReference type="AlphaFoldDB" id="A0A0P1AGA3"/>